<evidence type="ECO:0008006" key="3">
    <source>
        <dbReference type="Google" id="ProtNLM"/>
    </source>
</evidence>
<gene>
    <name evidence="1" type="ORF">C5O69_06230</name>
</gene>
<sequence length="116" mass="13558">MAETIQNTDNLLDLTKITEPFDLASALRYMKESGEFIRCKNVNDDFYMYRDVQKRPVFVNGRRQFKDVETVWAFNQWGGTIATINVAVLLNHEFYIMKFDAEGNPDWTVPTVEPKE</sequence>
<dbReference type="EMBL" id="PTTJ01000084">
    <property type="protein sequence ID" value="RJP11974.1"/>
    <property type="molecule type" value="Genomic_DNA"/>
</dbReference>
<dbReference type="RefSeq" id="WP_119946913.1">
    <property type="nucleotide sequence ID" value="NZ_PTTJ01000084.1"/>
</dbReference>
<comment type="caution">
    <text evidence="1">The sequence shown here is derived from an EMBL/GenBank/DDBJ whole genome shotgun (WGS) entry which is preliminary data.</text>
</comment>
<dbReference type="Proteomes" id="UP000265600">
    <property type="component" value="Unassembled WGS sequence"/>
</dbReference>
<reference evidence="2" key="1">
    <citation type="submission" date="2018-02" db="EMBL/GenBank/DDBJ databases">
        <authorList>
            <person name="Handem S."/>
        </authorList>
    </citation>
    <scope>NUCLEOTIDE SEQUENCE [LARGE SCALE GENOMIC DNA]</scope>
    <source>
        <strain evidence="2">Spain3473</strain>
    </source>
</reference>
<organism evidence="1 2">
    <name type="scientific">Streptococcus pseudopneumoniae</name>
    <dbReference type="NCBI Taxonomy" id="257758"/>
    <lineage>
        <taxon>Bacteria</taxon>
        <taxon>Bacillati</taxon>
        <taxon>Bacillota</taxon>
        <taxon>Bacilli</taxon>
        <taxon>Lactobacillales</taxon>
        <taxon>Streptococcaceae</taxon>
        <taxon>Streptococcus</taxon>
    </lineage>
</organism>
<protein>
    <recommendedName>
        <fullName evidence="3">Phage protein</fullName>
    </recommendedName>
</protein>
<name>A0A3A4NBS9_9STRE</name>
<evidence type="ECO:0000313" key="2">
    <source>
        <dbReference type="Proteomes" id="UP000265600"/>
    </source>
</evidence>
<evidence type="ECO:0000313" key="1">
    <source>
        <dbReference type="EMBL" id="RJP11974.1"/>
    </source>
</evidence>
<accession>A0A3A4NBS9</accession>
<proteinExistence type="predicted"/>
<dbReference type="AlphaFoldDB" id="A0A3A4NBS9"/>